<evidence type="ECO:0000313" key="2">
    <source>
        <dbReference type="EMBL" id="KAJ7363137.1"/>
    </source>
</evidence>
<proteinExistence type="predicted"/>
<feature type="compositionally biased region" description="Polar residues" evidence="1">
    <location>
        <begin position="66"/>
        <end position="75"/>
    </location>
</feature>
<organism evidence="2 3">
    <name type="scientific">Desmophyllum pertusum</name>
    <dbReference type="NCBI Taxonomy" id="174260"/>
    <lineage>
        <taxon>Eukaryota</taxon>
        <taxon>Metazoa</taxon>
        <taxon>Cnidaria</taxon>
        <taxon>Anthozoa</taxon>
        <taxon>Hexacorallia</taxon>
        <taxon>Scleractinia</taxon>
        <taxon>Caryophylliina</taxon>
        <taxon>Caryophylliidae</taxon>
        <taxon>Desmophyllum</taxon>
    </lineage>
</organism>
<dbReference type="AlphaFoldDB" id="A0A9W9YQB9"/>
<feature type="region of interest" description="Disordered" evidence="1">
    <location>
        <begin position="148"/>
        <end position="191"/>
    </location>
</feature>
<evidence type="ECO:0000256" key="1">
    <source>
        <dbReference type="SAM" id="MobiDB-lite"/>
    </source>
</evidence>
<dbReference type="EMBL" id="MU827306">
    <property type="protein sequence ID" value="KAJ7363137.1"/>
    <property type="molecule type" value="Genomic_DNA"/>
</dbReference>
<sequence length="191" mass="22126">MLQLPAGSRTIFPSPIQEFNAIFRKGASAGQQQRGAGAVSSFSPGIGTYTARSRARSSSRGRRQKYATSTSTARPQSHAIFTREVVLLSNPEDRTVLKRKANKADLMRRGRVISSFDFNRDYFPELARQKRLLDRKHQGRRRNYWNKLPRNEREKDEQGEDDVEFEPYWEEKEAFEEDEDIDAKQDDDHSQ</sequence>
<dbReference type="Proteomes" id="UP001163046">
    <property type="component" value="Unassembled WGS sequence"/>
</dbReference>
<protein>
    <submittedName>
        <fullName evidence="2">Uncharacterized protein</fullName>
    </submittedName>
</protein>
<gene>
    <name evidence="2" type="ORF">OS493_011414</name>
</gene>
<comment type="caution">
    <text evidence="2">The sequence shown here is derived from an EMBL/GenBank/DDBJ whole genome shotgun (WGS) entry which is preliminary data.</text>
</comment>
<reference evidence="2" key="1">
    <citation type="submission" date="2023-01" db="EMBL/GenBank/DDBJ databases">
        <title>Genome assembly of the deep-sea coral Lophelia pertusa.</title>
        <authorList>
            <person name="Herrera S."/>
            <person name="Cordes E."/>
        </authorList>
    </citation>
    <scope>NUCLEOTIDE SEQUENCE</scope>
    <source>
        <strain evidence="2">USNM1676648</strain>
        <tissue evidence="2">Polyp</tissue>
    </source>
</reference>
<feature type="compositionally biased region" description="Basic and acidic residues" evidence="1">
    <location>
        <begin position="182"/>
        <end position="191"/>
    </location>
</feature>
<keyword evidence="3" id="KW-1185">Reference proteome</keyword>
<accession>A0A9W9YQB9</accession>
<name>A0A9W9YQB9_9CNID</name>
<feature type="compositionally biased region" description="Acidic residues" evidence="1">
    <location>
        <begin position="157"/>
        <end position="181"/>
    </location>
</feature>
<feature type="compositionally biased region" description="Basic residues" evidence="1">
    <location>
        <begin position="53"/>
        <end position="65"/>
    </location>
</feature>
<evidence type="ECO:0000313" key="3">
    <source>
        <dbReference type="Proteomes" id="UP001163046"/>
    </source>
</evidence>
<feature type="region of interest" description="Disordered" evidence="1">
    <location>
        <begin position="34"/>
        <end position="75"/>
    </location>
</feature>